<keyword evidence="2" id="KW-0285">Flavoprotein</keyword>
<dbReference type="InterPro" id="IPR004099">
    <property type="entry name" value="Pyr_nucl-diS_OxRdtase_dimer"/>
</dbReference>
<gene>
    <name evidence="9" type="ORF">K8I29_00595</name>
</gene>
<dbReference type="AlphaFoldDB" id="A0A953M0N4"/>
<reference evidence="9" key="2">
    <citation type="submission" date="2021-08" db="EMBL/GenBank/DDBJ databases">
        <authorList>
            <person name="Dalcin Martins P."/>
        </authorList>
    </citation>
    <scope>NUCLEOTIDE SEQUENCE</scope>
    <source>
        <strain evidence="9">MAG_39</strain>
    </source>
</reference>
<dbReference type="InterPro" id="IPR023753">
    <property type="entry name" value="FAD/NAD-binding_dom"/>
</dbReference>
<dbReference type="GO" id="GO:0050660">
    <property type="term" value="F:flavin adenine dinucleotide binding"/>
    <property type="evidence" value="ECO:0007669"/>
    <property type="project" value="TreeGrafter"/>
</dbReference>
<evidence type="ECO:0000256" key="1">
    <source>
        <dbReference type="ARBA" id="ARBA00007532"/>
    </source>
</evidence>
<keyword evidence="3 5" id="KW-0274">FAD</keyword>
<dbReference type="FunFam" id="3.30.390.30:FF:000001">
    <property type="entry name" value="Dihydrolipoyl dehydrogenase"/>
    <property type="match status" value="1"/>
</dbReference>
<name>A0A953M0N4_9BACT</name>
<dbReference type="InterPro" id="IPR036188">
    <property type="entry name" value="FAD/NAD-bd_sf"/>
</dbReference>
<keyword evidence="5" id="KW-0520">NAD</keyword>
<dbReference type="Proteomes" id="UP000705867">
    <property type="component" value="Unassembled WGS sequence"/>
</dbReference>
<dbReference type="PANTHER" id="PTHR43014">
    <property type="entry name" value="MERCURIC REDUCTASE"/>
    <property type="match status" value="1"/>
</dbReference>
<evidence type="ECO:0000256" key="3">
    <source>
        <dbReference type="ARBA" id="ARBA00022827"/>
    </source>
</evidence>
<sequence length="457" mass="50212">MKEYETIVIGGGTAGLTVLFKALSQKGKVALIEKNLLGGTCQNFGCVPSKMLLYPADLVTLIQRAGRFGIQAEVSRIDFSAVMERMRKYVADIRKGTEEGVTGSENLDYYHQQAHFVDEYTLETGNERIRGKRIFIATGSREMIPPVKGLDAAGYLTSETLLQMTEKPESMLIIGGGYVAAEYSHFFASMGTRVIVLQNGERLVPHEEPEISDLLRQEMEKRMEVYTGITATGVKKDKNGGYTVTGKEDKTGEAKDFTAEKVLVATGRESNADMLKGENTGITLTGKGYIKVNDYLETEKKEIWAVGDAIDRLMFTHSGDKEAEIAWYNATNDRKVKMDFSLVPHAVYSYPQIASVGLTEEQARKEHTILVGKARYSDIVKGNAMEEETGFAKAIVEKGSGRILGFHLIGPEAPLLIQEVVTAMTAGLTSTALTESMHIFPSLSEVVQEALGHAREP</sequence>
<dbReference type="SUPFAM" id="SSF55424">
    <property type="entry name" value="FAD/NAD-linked reductases, dimerisation (C-terminal) domain"/>
    <property type="match status" value="1"/>
</dbReference>
<reference evidence="9" key="1">
    <citation type="journal article" date="2021" name="bioRxiv">
        <title>Unraveling nitrogen, sulfur and carbon metabolic pathways and microbial community transcriptional responses to substrate deprivation and toxicity stresses in a bioreactor mimicking anoxic brackish coastal sediment conditions.</title>
        <authorList>
            <person name="Martins P.D."/>
            <person name="Echeveste M.J."/>
            <person name="Arshad A."/>
            <person name="Kurth J."/>
            <person name="Ouboter H."/>
            <person name="Jetten M.S.M."/>
            <person name="Welte C.U."/>
        </authorList>
    </citation>
    <scope>NUCLEOTIDE SEQUENCE</scope>
    <source>
        <strain evidence="9">MAG_39</strain>
    </source>
</reference>
<dbReference type="Gene3D" id="3.50.50.60">
    <property type="entry name" value="FAD/NAD(P)-binding domain"/>
    <property type="match status" value="2"/>
</dbReference>
<dbReference type="GO" id="GO:0003955">
    <property type="term" value="F:NAD(P)H dehydrogenase (quinone) activity"/>
    <property type="evidence" value="ECO:0007669"/>
    <property type="project" value="TreeGrafter"/>
</dbReference>
<dbReference type="InterPro" id="IPR016156">
    <property type="entry name" value="FAD/NAD-linked_Rdtase_dimer_sf"/>
</dbReference>
<feature type="domain" description="FAD/NAD(P)-binding" evidence="8">
    <location>
        <begin position="5"/>
        <end position="320"/>
    </location>
</feature>
<dbReference type="InterPro" id="IPR001100">
    <property type="entry name" value="Pyr_nuc-diS_OxRdtase"/>
</dbReference>
<evidence type="ECO:0000259" key="7">
    <source>
        <dbReference type="Pfam" id="PF02852"/>
    </source>
</evidence>
<dbReference type="PRINTS" id="PR00411">
    <property type="entry name" value="PNDRDTASEI"/>
</dbReference>
<protein>
    <submittedName>
        <fullName evidence="9">Dihydrolipoyl dehydrogenase</fullName>
    </submittedName>
</protein>
<evidence type="ECO:0000313" key="9">
    <source>
        <dbReference type="EMBL" id="MBZ0154697.1"/>
    </source>
</evidence>
<feature type="binding site" evidence="5">
    <location>
        <begin position="138"/>
        <end position="140"/>
    </location>
    <ligand>
        <name>FAD</name>
        <dbReference type="ChEBI" id="CHEBI:57692"/>
    </ligand>
</feature>
<dbReference type="PANTHER" id="PTHR43014:SF4">
    <property type="entry name" value="PYRIDINE NUCLEOTIDE-DISULFIDE OXIDOREDUCTASE RCLA-RELATED"/>
    <property type="match status" value="1"/>
</dbReference>
<evidence type="ECO:0000256" key="4">
    <source>
        <dbReference type="ARBA" id="ARBA00023002"/>
    </source>
</evidence>
<dbReference type="PIRSF" id="PIRSF000350">
    <property type="entry name" value="Mercury_reductase_MerA"/>
    <property type="match status" value="1"/>
</dbReference>
<dbReference type="Pfam" id="PF02852">
    <property type="entry name" value="Pyr_redox_dim"/>
    <property type="match status" value="1"/>
</dbReference>
<evidence type="ECO:0000256" key="2">
    <source>
        <dbReference type="ARBA" id="ARBA00022630"/>
    </source>
</evidence>
<comment type="cofactor">
    <cofactor evidence="5">
        <name>FAD</name>
        <dbReference type="ChEBI" id="CHEBI:57692"/>
    </cofactor>
    <text evidence="5">Binds 1 FAD per subunit.</text>
</comment>
<comment type="caution">
    <text evidence="9">The sequence shown here is derived from an EMBL/GenBank/DDBJ whole genome shotgun (WGS) entry which is preliminary data.</text>
</comment>
<dbReference type="SUPFAM" id="SSF51905">
    <property type="entry name" value="FAD/NAD(P)-binding domain"/>
    <property type="match status" value="1"/>
</dbReference>
<organism evidence="9 10">
    <name type="scientific">Candidatus Nitrobium versatile</name>
    <dbReference type="NCBI Taxonomy" id="2884831"/>
    <lineage>
        <taxon>Bacteria</taxon>
        <taxon>Pseudomonadati</taxon>
        <taxon>Nitrospirota</taxon>
        <taxon>Nitrospiria</taxon>
        <taxon>Nitrospirales</taxon>
        <taxon>Nitrospiraceae</taxon>
        <taxon>Candidatus Nitrobium</taxon>
    </lineage>
</organism>
<evidence type="ECO:0000259" key="8">
    <source>
        <dbReference type="Pfam" id="PF07992"/>
    </source>
</evidence>
<feature type="binding site" evidence="5">
    <location>
        <begin position="175"/>
        <end position="182"/>
    </location>
    <ligand>
        <name>NAD(+)</name>
        <dbReference type="ChEBI" id="CHEBI:57540"/>
    </ligand>
</feature>
<accession>A0A953M0N4</accession>
<feature type="binding site" evidence="5">
    <location>
        <position position="50"/>
    </location>
    <ligand>
        <name>FAD</name>
        <dbReference type="ChEBI" id="CHEBI:57692"/>
    </ligand>
</feature>
<evidence type="ECO:0000256" key="5">
    <source>
        <dbReference type="PIRSR" id="PIRSR000350-3"/>
    </source>
</evidence>
<comment type="similarity">
    <text evidence="1">Belongs to the class-I pyridine nucleotide-disulfide oxidoreductase family.</text>
</comment>
<proteinExistence type="inferred from homology"/>
<feature type="binding site" evidence="5">
    <location>
        <position position="308"/>
    </location>
    <ligand>
        <name>FAD</name>
        <dbReference type="ChEBI" id="CHEBI:57692"/>
    </ligand>
</feature>
<evidence type="ECO:0000256" key="6">
    <source>
        <dbReference type="PIRSR" id="PIRSR000350-4"/>
    </source>
</evidence>
<dbReference type="EMBL" id="JAIOIV010000010">
    <property type="protein sequence ID" value="MBZ0154697.1"/>
    <property type="molecule type" value="Genomic_DNA"/>
</dbReference>
<feature type="binding site" evidence="5">
    <location>
        <position position="267"/>
    </location>
    <ligand>
        <name>NAD(+)</name>
        <dbReference type="ChEBI" id="CHEBI:57540"/>
    </ligand>
</feature>
<keyword evidence="5" id="KW-0547">Nucleotide-binding</keyword>
<dbReference type="Pfam" id="PF07992">
    <property type="entry name" value="Pyr_redox_2"/>
    <property type="match status" value="1"/>
</dbReference>
<feature type="domain" description="Pyridine nucleotide-disulphide oxidoreductase dimerisation" evidence="7">
    <location>
        <begin position="343"/>
        <end position="450"/>
    </location>
</feature>
<evidence type="ECO:0000313" key="10">
    <source>
        <dbReference type="Proteomes" id="UP000705867"/>
    </source>
</evidence>
<dbReference type="PRINTS" id="PR00368">
    <property type="entry name" value="FADPNR"/>
</dbReference>
<dbReference type="Gene3D" id="3.30.390.30">
    <property type="match status" value="1"/>
</dbReference>
<keyword evidence="4" id="KW-0560">Oxidoreductase</keyword>
<feature type="disulfide bond" description="Redox-active" evidence="6">
    <location>
        <begin position="41"/>
        <end position="46"/>
    </location>
</feature>
<feature type="binding site" evidence="5">
    <location>
        <begin position="314"/>
        <end position="317"/>
    </location>
    <ligand>
        <name>FAD</name>
        <dbReference type="ChEBI" id="CHEBI:57692"/>
    </ligand>
</feature>